<organism evidence="9 10">
    <name type="scientific">Azospirillum cavernae</name>
    <dbReference type="NCBI Taxonomy" id="2320860"/>
    <lineage>
        <taxon>Bacteria</taxon>
        <taxon>Pseudomonadati</taxon>
        <taxon>Pseudomonadota</taxon>
        <taxon>Alphaproteobacteria</taxon>
        <taxon>Rhodospirillales</taxon>
        <taxon>Azospirillaceae</taxon>
        <taxon>Azospirillum</taxon>
    </lineage>
</organism>
<dbReference type="GO" id="GO:0005886">
    <property type="term" value="C:plasma membrane"/>
    <property type="evidence" value="ECO:0007669"/>
    <property type="project" value="TreeGrafter"/>
</dbReference>
<feature type="region of interest" description="Disordered" evidence="7">
    <location>
        <begin position="1"/>
        <end position="31"/>
    </location>
</feature>
<dbReference type="PANTHER" id="PTHR11706">
    <property type="entry name" value="SOLUTE CARRIER PROTEIN FAMILY 11 MEMBER"/>
    <property type="match status" value="1"/>
</dbReference>
<feature type="transmembrane region" description="Helical" evidence="8">
    <location>
        <begin position="215"/>
        <end position="234"/>
    </location>
</feature>
<dbReference type="PANTHER" id="PTHR11706:SF33">
    <property type="entry name" value="NATURAL RESISTANCE-ASSOCIATED MACROPHAGE PROTEIN 2"/>
    <property type="match status" value="1"/>
</dbReference>
<keyword evidence="3 8" id="KW-0812">Transmembrane</keyword>
<reference evidence="9 10" key="1">
    <citation type="submission" date="2018-09" db="EMBL/GenBank/DDBJ databases">
        <authorList>
            <person name="Zhu H."/>
        </authorList>
    </citation>
    <scope>NUCLEOTIDE SEQUENCE [LARGE SCALE GENOMIC DNA]</scope>
    <source>
        <strain evidence="9 10">K2W22B-5</strain>
    </source>
</reference>
<evidence type="ECO:0000313" key="9">
    <source>
        <dbReference type="EMBL" id="RJF84896.1"/>
    </source>
</evidence>
<evidence type="ECO:0000256" key="7">
    <source>
        <dbReference type="SAM" id="MobiDB-lite"/>
    </source>
</evidence>
<dbReference type="OrthoDB" id="9787548at2"/>
<feature type="transmembrane region" description="Helical" evidence="8">
    <location>
        <begin position="350"/>
        <end position="369"/>
    </location>
</feature>
<keyword evidence="2" id="KW-0813">Transport</keyword>
<protein>
    <submittedName>
        <fullName evidence="9">Divalent metal cation transporter MntH</fullName>
    </submittedName>
</protein>
<keyword evidence="5 8" id="KW-1133">Transmembrane helix</keyword>
<evidence type="ECO:0000256" key="1">
    <source>
        <dbReference type="ARBA" id="ARBA00004141"/>
    </source>
</evidence>
<sequence>MSHDRRQRRSGVSSVTAFSPTAGRPAPASAPPRRFWTMMGPGFVVAVGYMDPGNWATDIAAGSRFGFALLAAVLLASLAGMFLQALIVRLTLASGQDLARLIRNRFPRPVSLAIWGVSELAMVATDLAELLGSAIALKLLFGVPILGGVLIAAAATFAILALPGARGRAPELVVGVLMAVVVVCFGWELLIAKPDAGALLAGLVPSLDMARDPEMLYLSLGIVGATVMPHNLFLHSGLVRSRLAAEASDAERRRAARWLTIDLTAALALAGLVNGAILAVAAVAFQDVAATGAVPGIEDAHALLSGNIGGGAALIFAVALLAAGQSSTTTGTMAGQIVTEGFLDIRLRPLVRAAITRSAALVPALAILGSAGDGAVDELLVMSQVVLALTLPFILLPMLLLLRDRDVMGGLAMAPLTLRFANILALVLTGLSGWMAGTTALTS</sequence>
<evidence type="ECO:0000256" key="6">
    <source>
        <dbReference type="ARBA" id="ARBA00023136"/>
    </source>
</evidence>
<gene>
    <name evidence="9" type="primary">mntH</name>
    <name evidence="9" type="ORF">D3877_10500</name>
</gene>
<feature type="transmembrane region" description="Helical" evidence="8">
    <location>
        <begin position="139"/>
        <end position="160"/>
    </location>
</feature>
<dbReference type="NCBIfam" id="TIGR01197">
    <property type="entry name" value="nramp"/>
    <property type="match status" value="1"/>
</dbReference>
<dbReference type="NCBIfam" id="NF037982">
    <property type="entry name" value="Nramp_1"/>
    <property type="match status" value="1"/>
</dbReference>
<feature type="transmembrane region" description="Helical" evidence="8">
    <location>
        <begin position="423"/>
        <end position="441"/>
    </location>
</feature>
<dbReference type="Pfam" id="PF01566">
    <property type="entry name" value="Nramp"/>
    <property type="match status" value="1"/>
</dbReference>
<dbReference type="GO" id="GO:0015293">
    <property type="term" value="F:symporter activity"/>
    <property type="evidence" value="ECO:0007669"/>
    <property type="project" value="UniProtKB-KW"/>
</dbReference>
<dbReference type="GO" id="GO:0034755">
    <property type="term" value="P:iron ion transmembrane transport"/>
    <property type="evidence" value="ECO:0007669"/>
    <property type="project" value="TreeGrafter"/>
</dbReference>
<evidence type="ECO:0000256" key="4">
    <source>
        <dbReference type="ARBA" id="ARBA00022847"/>
    </source>
</evidence>
<keyword evidence="4" id="KW-0769">Symport</keyword>
<keyword evidence="10" id="KW-1185">Reference proteome</keyword>
<dbReference type="NCBIfam" id="NF001923">
    <property type="entry name" value="PRK00701.1"/>
    <property type="match status" value="1"/>
</dbReference>
<proteinExistence type="predicted"/>
<evidence type="ECO:0000313" key="10">
    <source>
        <dbReference type="Proteomes" id="UP000283458"/>
    </source>
</evidence>
<comment type="caution">
    <text evidence="9">The sequence shown here is derived from an EMBL/GenBank/DDBJ whole genome shotgun (WGS) entry which is preliminary data.</text>
</comment>
<dbReference type="GO" id="GO:0015086">
    <property type="term" value="F:cadmium ion transmembrane transporter activity"/>
    <property type="evidence" value="ECO:0007669"/>
    <property type="project" value="TreeGrafter"/>
</dbReference>
<feature type="transmembrane region" description="Helical" evidence="8">
    <location>
        <begin position="65"/>
        <end position="88"/>
    </location>
</feature>
<feature type="compositionally biased region" description="Low complexity" evidence="7">
    <location>
        <begin position="22"/>
        <end position="31"/>
    </location>
</feature>
<dbReference type="Proteomes" id="UP000283458">
    <property type="component" value="Unassembled WGS sequence"/>
</dbReference>
<dbReference type="EMBL" id="QYUL01000001">
    <property type="protein sequence ID" value="RJF84896.1"/>
    <property type="molecule type" value="Genomic_DNA"/>
</dbReference>
<feature type="transmembrane region" description="Helical" evidence="8">
    <location>
        <begin position="302"/>
        <end position="323"/>
    </location>
</feature>
<feature type="transmembrane region" description="Helical" evidence="8">
    <location>
        <begin position="255"/>
        <end position="282"/>
    </location>
</feature>
<comment type="subcellular location">
    <subcellularLocation>
        <location evidence="1">Membrane</location>
        <topology evidence="1">Multi-pass membrane protein</topology>
    </subcellularLocation>
</comment>
<dbReference type="PRINTS" id="PR00447">
    <property type="entry name" value="NATRESASSCMP"/>
</dbReference>
<dbReference type="InterPro" id="IPR001046">
    <property type="entry name" value="NRAMP_fam"/>
</dbReference>
<name>A0A418W4F9_9PROT</name>
<dbReference type="GO" id="GO:0005384">
    <property type="term" value="F:manganese ion transmembrane transporter activity"/>
    <property type="evidence" value="ECO:0007669"/>
    <property type="project" value="TreeGrafter"/>
</dbReference>
<feature type="transmembrane region" description="Helical" evidence="8">
    <location>
        <begin position="172"/>
        <end position="192"/>
    </location>
</feature>
<keyword evidence="6 8" id="KW-0472">Membrane</keyword>
<evidence type="ECO:0000256" key="3">
    <source>
        <dbReference type="ARBA" id="ARBA00022692"/>
    </source>
</evidence>
<accession>A0A418W4F9</accession>
<evidence type="ECO:0000256" key="2">
    <source>
        <dbReference type="ARBA" id="ARBA00022448"/>
    </source>
</evidence>
<feature type="compositionally biased region" description="Polar residues" evidence="7">
    <location>
        <begin position="10"/>
        <end position="19"/>
    </location>
</feature>
<evidence type="ECO:0000256" key="5">
    <source>
        <dbReference type="ARBA" id="ARBA00022989"/>
    </source>
</evidence>
<feature type="transmembrane region" description="Helical" evidence="8">
    <location>
        <begin position="381"/>
        <end position="402"/>
    </location>
</feature>
<dbReference type="AlphaFoldDB" id="A0A418W4F9"/>
<evidence type="ECO:0000256" key="8">
    <source>
        <dbReference type="SAM" id="Phobius"/>
    </source>
</evidence>